<evidence type="ECO:0000259" key="9">
    <source>
        <dbReference type="Pfam" id="PF02224"/>
    </source>
</evidence>
<gene>
    <name evidence="8" type="primary">cmk</name>
    <name evidence="10" type="ORF">SAMN05216323_10306</name>
</gene>
<dbReference type="GO" id="GO:0005829">
    <property type="term" value="C:cytosol"/>
    <property type="evidence" value="ECO:0007669"/>
    <property type="project" value="TreeGrafter"/>
</dbReference>
<dbReference type="Proteomes" id="UP000199452">
    <property type="component" value="Unassembled WGS sequence"/>
</dbReference>
<dbReference type="InterPro" id="IPR003136">
    <property type="entry name" value="Cytidylate_kin"/>
</dbReference>
<keyword evidence="5 8" id="KW-0067">ATP-binding</keyword>
<evidence type="ECO:0000256" key="6">
    <source>
        <dbReference type="ARBA" id="ARBA00047615"/>
    </source>
</evidence>
<organism evidence="10 11">
    <name type="scientific">Williamwhitmania taraxaci</name>
    <dbReference type="NCBI Taxonomy" id="1640674"/>
    <lineage>
        <taxon>Bacteria</taxon>
        <taxon>Pseudomonadati</taxon>
        <taxon>Bacteroidota</taxon>
        <taxon>Bacteroidia</taxon>
        <taxon>Bacteroidales</taxon>
        <taxon>Williamwhitmaniaceae</taxon>
        <taxon>Williamwhitmania</taxon>
    </lineage>
</organism>
<dbReference type="GO" id="GO:0036431">
    <property type="term" value="F:dCMP kinase activity"/>
    <property type="evidence" value="ECO:0007669"/>
    <property type="project" value="InterPro"/>
</dbReference>
<keyword evidence="2 8" id="KW-0808">Transferase</keyword>
<proteinExistence type="inferred from homology"/>
<name>A0A1G6LAN3_9BACT</name>
<dbReference type="GO" id="GO:0006220">
    <property type="term" value="P:pyrimidine nucleotide metabolic process"/>
    <property type="evidence" value="ECO:0007669"/>
    <property type="project" value="UniProtKB-UniRule"/>
</dbReference>
<keyword evidence="4 8" id="KW-0418">Kinase</keyword>
<accession>A0A1G6LAN3</accession>
<evidence type="ECO:0000256" key="3">
    <source>
        <dbReference type="ARBA" id="ARBA00022741"/>
    </source>
</evidence>
<dbReference type="InterPro" id="IPR027417">
    <property type="entry name" value="P-loop_NTPase"/>
</dbReference>
<dbReference type="GO" id="GO:0036430">
    <property type="term" value="F:CMP kinase activity"/>
    <property type="evidence" value="ECO:0007669"/>
    <property type="project" value="RHEA"/>
</dbReference>
<sequence>MPSKKITIAIDGYSSCGKSTFAKAIAKEYGYIFIDSGAMYRAVTLYALNRGAVTVGKSVDAAKVVALLPAIKIGFQFNANVGRFETILNGEVVEDAIRTIDVSNLVSPVSAIGQVREQMVALQQVMGKEKGIVMDGRDIGTVVFPDAELKIFMTADPKVRAMRRFKELQEKGDNTTLEAIEANVRSRDHMDETRDISPLRRADDALILDNGNMTPAEQMVWVKEIMNKL</sequence>
<comment type="similarity">
    <text evidence="1 8">Belongs to the cytidylate kinase family. Type 1 subfamily.</text>
</comment>
<dbReference type="GO" id="GO:0015949">
    <property type="term" value="P:nucleobase-containing small molecule interconversion"/>
    <property type="evidence" value="ECO:0007669"/>
    <property type="project" value="TreeGrafter"/>
</dbReference>
<dbReference type="Gene3D" id="3.40.50.300">
    <property type="entry name" value="P-loop containing nucleotide triphosphate hydrolases"/>
    <property type="match status" value="1"/>
</dbReference>
<comment type="catalytic activity">
    <reaction evidence="7 8">
        <text>CMP + ATP = CDP + ADP</text>
        <dbReference type="Rhea" id="RHEA:11600"/>
        <dbReference type="ChEBI" id="CHEBI:30616"/>
        <dbReference type="ChEBI" id="CHEBI:58069"/>
        <dbReference type="ChEBI" id="CHEBI:60377"/>
        <dbReference type="ChEBI" id="CHEBI:456216"/>
        <dbReference type="EC" id="2.7.4.25"/>
    </reaction>
</comment>
<keyword evidence="8" id="KW-0963">Cytoplasm</keyword>
<dbReference type="OrthoDB" id="9807434at2"/>
<dbReference type="RefSeq" id="WP_092438170.1">
    <property type="nucleotide sequence ID" value="NZ_FMYP01000030.1"/>
</dbReference>
<evidence type="ECO:0000256" key="2">
    <source>
        <dbReference type="ARBA" id="ARBA00022679"/>
    </source>
</evidence>
<keyword evidence="3 8" id="KW-0547">Nucleotide-binding</keyword>
<dbReference type="AlphaFoldDB" id="A0A1G6LAN3"/>
<comment type="catalytic activity">
    <reaction evidence="6 8">
        <text>dCMP + ATP = dCDP + ADP</text>
        <dbReference type="Rhea" id="RHEA:25094"/>
        <dbReference type="ChEBI" id="CHEBI:30616"/>
        <dbReference type="ChEBI" id="CHEBI:57566"/>
        <dbReference type="ChEBI" id="CHEBI:58593"/>
        <dbReference type="ChEBI" id="CHEBI:456216"/>
        <dbReference type="EC" id="2.7.4.25"/>
    </reaction>
</comment>
<evidence type="ECO:0000256" key="7">
    <source>
        <dbReference type="ARBA" id="ARBA00048478"/>
    </source>
</evidence>
<evidence type="ECO:0000313" key="11">
    <source>
        <dbReference type="Proteomes" id="UP000199452"/>
    </source>
</evidence>
<evidence type="ECO:0000313" key="10">
    <source>
        <dbReference type="EMBL" id="SDC40340.1"/>
    </source>
</evidence>
<dbReference type="InterPro" id="IPR011994">
    <property type="entry name" value="Cytidylate_kinase_dom"/>
</dbReference>
<dbReference type="CDD" id="cd02020">
    <property type="entry name" value="CMPK"/>
    <property type="match status" value="1"/>
</dbReference>
<dbReference type="EMBL" id="FMYP01000030">
    <property type="protein sequence ID" value="SDC40340.1"/>
    <property type="molecule type" value="Genomic_DNA"/>
</dbReference>
<dbReference type="GO" id="GO:0005524">
    <property type="term" value="F:ATP binding"/>
    <property type="evidence" value="ECO:0007669"/>
    <property type="project" value="UniProtKB-UniRule"/>
</dbReference>
<protein>
    <recommendedName>
        <fullName evidence="8">Cytidylate kinase</fullName>
        <shortName evidence="8">CK</shortName>
        <ecNumber evidence="8">2.7.4.25</ecNumber>
    </recommendedName>
    <alternativeName>
        <fullName evidence="8">Cytidine monophosphate kinase</fullName>
        <shortName evidence="8">CMP kinase</shortName>
    </alternativeName>
</protein>
<dbReference type="NCBIfam" id="TIGR00017">
    <property type="entry name" value="cmk"/>
    <property type="match status" value="1"/>
</dbReference>
<dbReference type="Pfam" id="PF02224">
    <property type="entry name" value="Cytidylate_kin"/>
    <property type="match status" value="1"/>
</dbReference>
<dbReference type="SUPFAM" id="SSF52540">
    <property type="entry name" value="P-loop containing nucleoside triphosphate hydrolases"/>
    <property type="match status" value="1"/>
</dbReference>
<evidence type="ECO:0000256" key="5">
    <source>
        <dbReference type="ARBA" id="ARBA00022840"/>
    </source>
</evidence>
<comment type="subcellular location">
    <subcellularLocation>
        <location evidence="8">Cytoplasm</location>
    </subcellularLocation>
</comment>
<dbReference type="STRING" id="1640674.SAMN05216323_10306"/>
<dbReference type="PANTHER" id="PTHR21299">
    <property type="entry name" value="CYTIDYLATE KINASE/PANTOATE-BETA-ALANINE LIGASE"/>
    <property type="match status" value="1"/>
</dbReference>
<evidence type="ECO:0000256" key="8">
    <source>
        <dbReference type="HAMAP-Rule" id="MF_00238"/>
    </source>
</evidence>
<feature type="binding site" evidence="8">
    <location>
        <begin position="12"/>
        <end position="20"/>
    </location>
    <ligand>
        <name>ATP</name>
        <dbReference type="ChEBI" id="CHEBI:30616"/>
    </ligand>
</feature>
<evidence type="ECO:0000256" key="4">
    <source>
        <dbReference type="ARBA" id="ARBA00022777"/>
    </source>
</evidence>
<reference evidence="10 11" key="1">
    <citation type="submission" date="2016-09" db="EMBL/GenBank/DDBJ databases">
        <authorList>
            <person name="Capua I."/>
            <person name="De Benedictis P."/>
            <person name="Joannis T."/>
            <person name="Lombin L.H."/>
            <person name="Cattoli G."/>
        </authorList>
    </citation>
    <scope>NUCLEOTIDE SEQUENCE [LARGE SCALE GENOMIC DNA]</scope>
    <source>
        <strain evidence="10 11">A7P-90m</strain>
    </source>
</reference>
<dbReference type="HAMAP" id="MF_00238">
    <property type="entry name" value="Cytidyl_kinase_type1"/>
    <property type="match status" value="1"/>
</dbReference>
<dbReference type="EC" id="2.7.4.25" evidence="8"/>
<dbReference type="PANTHER" id="PTHR21299:SF2">
    <property type="entry name" value="CYTIDYLATE KINASE"/>
    <property type="match status" value="1"/>
</dbReference>
<evidence type="ECO:0000256" key="1">
    <source>
        <dbReference type="ARBA" id="ARBA00009427"/>
    </source>
</evidence>
<feature type="domain" description="Cytidylate kinase" evidence="9">
    <location>
        <begin position="8"/>
        <end position="217"/>
    </location>
</feature>
<keyword evidence="11" id="KW-1185">Reference proteome</keyword>